<dbReference type="EMBL" id="CP002514">
    <property type="protein sequence ID" value="AEP12774.1"/>
    <property type="molecule type" value="Genomic_DNA"/>
</dbReference>
<dbReference type="Gene3D" id="3.90.79.10">
    <property type="entry name" value="Nucleoside Triphosphate Pyrophosphohydrolase"/>
    <property type="match status" value="1"/>
</dbReference>
<dbReference type="Gene3D" id="3.30.930.10">
    <property type="entry name" value="Bira Bifunctional Protein, Domain 2"/>
    <property type="match status" value="1"/>
</dbReference>
<dbReference type="PANTHER" id="PTHR10993">
    <property type="entry name" value="OCTANOYLTRANSFERASE"/>
    <property type="match status" value="1"/>
</dbReference>
<dbReference type="Pfam" id="PF00293">
    <property type="entry name" value="NUDIX"/>
    <property type="match status" value="1"/>
</dbReference>
<keyword evidence="9" id="KW-0436">Ligase</keyword>
<dbReference type="GO" id="GO:0016787">
    <property type="term" value="F:hydrolase activity"/>
    <property type="evidence" value="ECO:0007669"/>
    <property type="project" value="UniProtKB-KW"/>
</dbReference>
<dbReference type="AlphaFoldDB" id="G2LJ06"/>
<comment type="similarity">
    <text evidence="6">Belongs to the LipB family.</text>
</comment>
<evidence type="ECO:0000313" key="9">
    <source>
        <dbReference type="EMBL" id="AEP12774.1"/>
    </source>
</evidence>
<feature type="binding site" evidence="6">
    <location>
        <begin position="160"/>
        <end position="162"/>
    </location>
    <ligand>
        <name>substrate</name>
    </ligand>
</feature>
<dbReference type="EC" id="2.3.1.181" evidence="6"/>
<dbReference type="GO" id="GO:0005737">
    <property type="term" value="C:cytoplasm"/>
    <property type="evidence" value="ECO:0007669"/>
    <property type="project" value="UniProtKB-SubCell"/>
</dbReference>
<dbReference type="InterPro" id="IPR000086">
    <property type="entry name" value="NUDIX_hydrolase_dom"/>
</dbReference>
<dbReference type="InterPro" id="IPR020605">
    <property type="entry name" value="Octanoyltransferase_CS"/>
</dbReference>
<proteinExistence type="inferred from homology"/>
<keyword evidence="2 6" id="KW-0808">Transferase</keyword>
<keyword evidence="6" id="KW-0963">Cytoplasm</keyword>
<evidence type="ECO:0000256" key="2">
    <source>
        <dbReference type="ARBA" id="ARBA00022679"/>
    </source>
</evidence>
<comment type="miscellaneous">
    <text evidence="6">In the reaction, the free carboxyl group of octanoic acid is attached via an amide linkage to the epsilon-amino group of a specific lysine residue of lipoyl domains of lipoate-dependent enzymes.</text>
</comment>
<keyword evidence="4 6" id="KW-0012">Acyltransferase</keyword>
<comment type="subcellular location">
    <subcellularLocation>
        <location evidence="6">Cytoplasm</location>
    </subcellularLocation>
</comment>
<keyword evidence="10" id="KW-1185">Reference proteome</keyword>
<evidence type="ECO:0000259" key="7">
    <source>
        <dbReference type="PROSITE" id="PS51462"/>
    </source>
</evidence>
<evidence type="ECO:0000259" key="8">
    <source>
        <dbReference type="PROSITE" id="PS51733"/>
    </source>
</evidence>
<dbReference type="KEGG" id="ctm:Cabther_A2029"/>
<evidence type="ECO:0000256" key="3">
    <source>
        <dbReference type="ARBA" id="ARBA00022801"/>
    </source>
</evidence>
<dbReference type="CDD" id="cd16444">
    <property type="entry name" value="LipB"/>
    <property type="match status" value="1"/>
</dbReference>
<evidence type="ECO:0000256" key="5">
    <source>
        <dbReference type="ARBA" id="ARBA00024732"/>
    </source>
</evidence>
<feature type="domain" description="BPL/LPL catalytic" evidence="8">
    <location>
        <begin position="34"/>
        <end position="217"/>
    </location>
</feature>
<comment type="pathway">
    <text evidence="1 6">Protein modification; protein lipoylation via endogenous pathway; protein N(6)-(lipoyl)lysine from octanoyl-[acyl-carrier-protein]: step 1/2.</text>
</comment>
<dbReference type="PROSITE" id="PS51733">
    <property type="entry name" value="BPL_LPL_CATALYTIC"/>
    <property type="match status" value="1"/>
</dbReference>
<reference evidence="9 10" key="1">
    <citation type="journal article" date="2012" name="Environ. Microbiol.">
        <title>Complete genome of Candidatus Chloracidobacterium thermophilum, a chlorophyll-based photoheterotroph belonging to the phylum Acidobacteria.</title>
        <authorList>
            <person name="Garcia Costas A.M."/>
            <person name="Liu Z."/>
            <person name="Tomsho L.P."/>
            <person name="Schuster S.C."/>
            <person name="Ward D.M."/>
            <person name="Bryant D.A."/>
        </authorList>
    </citation>
    <scope>NUCLEOTIDE SEQUENCE [LARGE SCALE GENOMIC DNA]</scope>
    <source>
        <strain evidence="9 10">B</strain>
    </source>
</reference>
<feature type="active site" description="Acyl-thioester intermediate" evidence="6">
    <location>
        <position position="178"/>
    </location>
</feature>
<comment type="catalytic activity">
    <reaction evidence="6">
        <text>octanoyl-[ACP] + L-lysyl-[protein] = N(6)-octanoyl-L-lysyl-[protein] + holo-[ACP] + H(+)</text>
        <dbReference type="Rhea" id="RHEA:17665"/>
        <dbReference type="Rhea" id="RHEA-COMP:9636"/>
        <dbReference type="Rhea" id="RHEA-COMP:9685"/>
        <dbReference type="Rhea" id="RHEA-COMP:9752"/>
        <dbReference type="Rhea" id="RHEA-COMP:9928"/>
        <dbReference type="ChEBI" id="CHEBI:15378"/>
        <dbReference type="ChEBI" id="CHEBI:29969"/>
        <dbReference type="ChEBI" id="CHEBI:64479"/>
        <dbReference type="ChEBI" id="CHEBI:78463"/>
        <dbReference type="ChEBI" id="CHEBI:78809"/>
        <dbReference type="EC" id="2.3.1.181"/>
    </reaction>
</comment>
<keyword evidence="3" id="KW-0378">Hydrolase</keyword>
<comment type="function">
    <text evidence="5 6">Catalyzes the transfer of endogenously produced octanoic acid from octanoyl-acyl-carrier-protein onto the lipoyl domains of lipoate-dependent enzymes. Lipoyl-ACP can also act as a substrate although octanoyl-ACP is likely to be the physiological substrate.</text>
</comment>
<dbReference type="UniPathway" id="UPA00538">
    <property type="reaction ID" value="UER00592"/>
</dbReference>
<dbReference type="InterPro" id="IPR000544">
    <property type="entry name" value="Octanoyltransferase"/>
</dbReference>
<dbReference type="GO" id="GO:0033819">
    <property type="term" value="F:lipoyl(octanoyl) transferase activity"/>
    <property type="evidence" value="ECO:0007669"/>
    <property type="project" value="UniProtKB-EC"/>
</dbReference>
<dbReference type="NCBIfam" id="TIGR00214">
    <property type="entry name" value="lipB"/>
    <property type="match status" value="1"/>
</dbReference>
<dbReference type="STRING" id="981222.Cabther_A2029"/>
<dbReference type="PROSITE" id="PS01313">
    <property type="entry name" value="LIPB"/>
    <property type="match status" value="1"/>
</dbReference>
<dbReference type="GO" id="GO:0009249">
    <property type="term" value="P:protein lipoylation"/>
    <property type="evidence" value="ECO:0007669"/>
    <property type="project" value="InterPro"/>
</dbReference>
<feature type="domain" description="Nudix hydrolase" evidence="7">
    <location>
        <begin position="222"/>
        <end position="360"/>
    </location>
</feature>
<dbReference type="OrthoDB" id="9787061at2"/>
<dbReference type="HAMAP" id="MF_00013">
    <property type="entry name" value="LipB"/>
    <property type="match status" value="1"/>
</dbReference>
<dbReference type="Proteomes" id="UP000006791">
    <property type="component" value="Chromosome 1"/>
</dbReference>
<dbReference type="PROSITE" id="PS00893">
    <property type="entry name" value="NUDIX_BOX"/>
    <property type="match status" value="1"/>
</dbReference>
<dbReference type="NCBIfam" id="NF010925">
    <property type="entry name" value="PRK14345.1"/>
    <property type="match status" value="1"/>
</dbReference>
<dbReference type="PANTHER" id="PTHR10993:SF7">
    <property type="entry name" value="LIPOYLTRANSFERASE 2, MITOCHONDRIAL-RELATED"/>
    <property type="match status" value="1"/>
</dbReference>
<dbReference type="RefSeq" id="WP_014100511.1">
    <property type="nucleotide sequence ID" value="NC_016024.1"/>
</dbReference>
<dbReference type="GO" id="GO:0016874">
    <property type="term" value="F:ligase activity"/>
    <property type="evidence" value="ECO:0007669"/>
    <property type="project" value="UniProtKB-KW"/>
</dbReference>
<dbReference type="InterPro" id="IPR020084">
    <property type="entry name" value="NUDIX_hydrolase_CS"/>
</dbReference>
<feature type="binding site" evidence="6">
    <location>
        <begin position="147"/>
        <end position="149"/>
    </location>
    <ligand>
        <name>substrate</name>
    </ligand>
</feature>
<feature type="binding site" evidence="6">
    <location>
        <begin position="79"/>
        <end position="86"/>
    </location>
    <ligand>
        <name>substrate</name>
    </ligand>
</feature>
<evidence type="ECO:0000256" key="4">
    <source>
        <dbReference type="ARBA" id="ARBA00023315"/>
    </source>
</evidence>
<organism evidence="9 10">
    <name type="scientific">Chloracidobacterium thermophilum (strain B)</name>
    <dbReference type="NCBI Taxonomy" id="981222"/>
    <lineage>
        <taxon>Bacteria</taxon>
        <taxon>Pseudomonadati</taxon>
        <taxon>Acidobacteriota</taxon>
        <taxon>Terriglobia</taxon>
        <taxon>Terriglobales</taxon>
        <taxon>Acidobacteriaceae</taxon>
        <taxon>Chloracidobacterium</taxon>
    </lineage>
</organism>
<gene>
    <name evidence="6" type="primary">lipB</name>
    <name evidence="9" type="ordered locus">Cabther_A2029</name>
</gene>
<dbReference type="HOGENOM" id="CLU_766654_0_0_0"/>
<protein>
    <recommendedName>
        <fullName evidence="6">Octanoyltransferase</fullName>
        <ecNumber evidence="6">2.3.1.181</ecNumber>
    </recommendedName>
    <alternativeName>
        <fullName evidence="6">Lipoate-protein ligase B</fullName>
    </alternativeName>
    <alternativeName>
        <fullName evidence="6">Lipoyl/octanoyl transferase</fullName>
    </alternativeName>
    <alternativeName>
        <fullName evidence="6">Octanoyl-[acyl-carrier-protein]-protein N-octanoyltransferase</fullName>
    </alternativeName>
</protein>
<evidence type="ECO:0000313" key="10">
    <source>
        <dbReference type="Proteomes" id="UP000006791"/>
    </source>
</evidence>
<evidence type="ECO:0000256" key="6">
    <source>
        <dbReference type="HAMAP-Rule" id="MF_00013"/>
    </source>
</evidence>
<feature type="site" description="Lowers pKa of active site Cys" evidence="6">
    <location>
        <position position="144"/>
    </location>
</feature>
<dbReference type="CDD" id="cd04664">
    <property type="entry name" value="NUDIX_DHNTPase_like"/>
    <property type="match status" value="1"/>
</dbReference>
<dbReference type="InterPro" id="IPR015797">
    <property type="entry name" value="NUDIX_hydrolase-like_dom_sf"/>
</dbReference>
<name>G2LJ06_CHLTF</name>
<dbReference type="InterPro" id="IPR045864">
    <property type="entry name" value="aa-tRNA-synth_II/BPL/LPL"/>
</dbReference>
<evidence type="ECO:0000256" key="1">
    <source>
        <dbReference type="ARBA" id="ARBA00004821"/>
    </source>
</evidence>
<dbReference type="Pfam" id="PF21948">
    <property type="entry name" value="LplA-B_cat"/>
    <property type="match status" value="1"/>
</dbReference>
<dbReference type="PROSITE" id="PS51462">
    <property type="entry name" value="NUDIX"/>
    <property type="match status" value="1"/>
</dbReference>
<accession>G2LJ06</accession>
<dbReference type="SUPFAM" id="SSF55681">
    <property type="entry name" value="Class II aaRS and biotin synthetases"/>
    <property type="match status" value="1"/>
</dbReference>
<dbReference type="InterPro" id="IPR004143">
    <property type="entry name" value="BPL_LPL_catalytic"/>
</dbReference>
<sequence>MSAQRIVEVWPLGVVDYAAGLAMQEQLVARRRQGEVPDTLLLLEHPPVITLGRAAEPEHIVAPKAVLERRGIAVYETGRGGDVTYHGWGQLVGYPILDLNPDRRDIRRYMRDLEEVLIRTVAEYGIAAGRVTGLTGVWVAGERKIAALGVRISRWITSHGFALNVTTHLEDFDFIVPCGITDKAVTSIARETGQTPTLHDVAGHVTRHFGDVFERAVVWRQVEQASVQVWLFRRQGAQTEYLVLRRTDARGGFWQPVTGRVEPGETPAAAARREVWEETGQATEPTALELVETSLMNAAWFAPAAAGPVFNREHAFAAPVETDTVQLQADEHDAYAWLPFEAALMRLHWAGHRRALRHLHCQGFP</sequence>
<dbReference type="SUPFAM" id="SSF55811">
    <property type="entry name" value="Nudix"/>
    <property type="match status" value="1"/>
</dbReference>